<evidence type="ECO:0000313" key="2">
    <source>
        <dbReference type="Proteomes" id="UP001186974"/>
    </source>
</evidence>
<dbReference type="EMBL" id="JAWDJW010000087">
    <property type="protein sequence ID" value="KAK3081703.1"/>
    <property type="molecule type" value="Genomic_DNA"/>
</dbReference>
<sequence length="66" mass="6882">MALDTAAVLVLLAIVLILLGGNGTKLSVCVAFGLPLVVRFAVNGIVPSAKLKWLIVRLKKANDARG</sequence>
<keyword evidence="2" id="KW-1185">Reference proteome</keyword>
<gene>
    <name evidence="1" type="ORF">LTS18_003690</name>
</gene>
<dbReference type="Proteomes" id="UP001186974">
    <property type="component" value="Unassembled WGS sequence"/>
</dbReference>
<name>A0ACC3DXY0_9PEZI</name>
<evidence type="ECO:0000313" key="1">
    <source>
        <dbReference type="EMBL" id="KAK3081703.1"/>
    </source>
</evidence>
<organism evidence="1 2">
    <name type="scientific">Coniosporium uncinatum</name>
    <dbReference type="NCBI Taxonomy" id="93489"/>
    <lineage>
        <taxon>Eukaryota</taxon>
        <taxon>Fungi</taxon>
        <taxon>Dikarya</taxon>
        <taxon>Ascomycota</taxon>
        <taxon>Pezizomycotina</taxon>
        <taxon>Dothideomycetes</taxon>
        <taxon>Dothideomycetes incertae sedis</taxon>
        <taxon>Coniosporium</taxon>
    </lineage>
</organism>
<reference evidence="1" key="1">
    <citation type="submission" date="2024-09" db="EMBL/GenBank/DDBJ databases">
        <title>Black Yeasts Isolated from many extreme environments.</title>
        <authorList>
            <person name="Coleine C."/>
            <person name="Stajich J.E."/>
            <person name="Selbmann L."/>
        </authorList>
    </citation>
    <scope>NUCLEOTIDE SEQUENCE</scope>
    <source>
        <strain evidence="1">CCFEE 5737</strain>
    </source>
</reference>
<protein>
    <submittedName>
        <fullName evidence="1">Uncharacterized protein</fullName>
    </submittedName>
</protein>
<comment type="caution">
    <text evidence="1">The sequence shown here is derived from an EMBL/GenBank/DDBJ whole genome shotgun (WGS) entry which is preliminary data.</text>
</comment>
<proteinExistence type="predicted"/>
<accession>A0ACC3DXY0</accession>